<feature type="compositionally biased region" description="Basic and acidic residues" evidence="3">
    <location>
        <begin position="457"/>
        <end position="473"/>
    </location>
</feature>
<evidence type="ECO:0000313" key="5">
    <source>
        <dbReference type="Proteomes" id="UP000018320"/>
    </source>
</evidence>
<dbReference type="InterPro" id="IPR002110">
    <property type="entry name" value="Ankyrin_rpt"/>
</dbReference>
<dbReference type="VEuPathDB" id="GiardiaDB:GL50803_0061564"/>
<reference evidence="5" key="1">
    <citation type="submission" date="2012-02" db="EMBL/GenBank/DDBJ databases">
        <title>Genome sequencing of Giardia lamblia Genotypes A2 and B isolates (DH and GS) and comparative analysis with the genomes of Genotypes A1 and E (WB and Pig).</title>
        <authorList>
            <person name="Adam R."/>
            <person name="Dahlstrom E."/>
            <person name="Martens C."/>
            <person name="Bruno D."/>
            <person name="Barbian K."/>
            <person name="Porcella S.F."/>
            <person name="Nash T."/>
        </authorList>
    </citation>
    <scope>NUCLEOTIDE SEQUENCE</scope>
    <source>
        <strain evidence="5">DH</strain>
    </source>
</reference>
<feature type="repeat" description="ANK" evidence="1">
    <location>
        <begin position="48"/>
        <end position="80"/>
    </location>
</feature>
<keyword evidence="2" id="KW-0175">Coiled coil</keyword>
<feature type="coiled-coil region" evidence="2">
    <location>
        <begin position="846"/>
        <end position="989"/>
    </location>
</feature>
<feature type="coiled-coil region" evidence="2">
    <location>
        <begin position="648"/>
        <end position="822"/>
    </location>
</feature>
<evidence type="ECO:0000256" key="1">
    <source>
        <dbReference type="PROSITE-ProRule" id="PRU00023"/>
    </source>
</evidence>
<dbReference type="SMART" id="SM00248">
    <property type="entry name" value="ANK"/>
    <property type="match status" value="6"/>
</dbReference>
<dbReference type="PANTHER" id="PTHR24184">
    <property type="entry name" value="SI:CH211-189E2.2"/>
    <property type="match status" value="1"/>
</dbReference>
<dbReference type="Pfam" id="PF00023">
    <property type="entry name" value="Ank"/>
    <property type="match status" value="1"/>
</dbReference>
<dbReference type="EMBL" id="AHGT01000100">
    <property type="protein sequence ID" value="ESU35109.1"/>
    <property type="molecule type" value="Genomic_DNA"/>
</dbReference>
<feature type="region of interest" description="Disordered" evidence="3">
    <location>
        <begin position="1561"/>
        <end position="1583"/>
    </location>
</feature>
<keyword evidence="1" id="KW-0040">ANK repeat</keyword>
<sequence>MNFILKGERFSKYMAPPSVGTWFAAVDQGDIATIRAAASECASLRDENGETALMRAVRSDNYDAVKVLLHNGSGFTNSDGLTALMIAAIVNKARCCRALVAKESHLILPDGRTPLMLAAQNGSLDAAKALMPYYVTKVDSRGRTALMYAAARGDLSIVEILHARECKFSSSEHETALSIAIMHHHHDVVEFLRSSEEDTMAMLSESARLSMSRRTDLDASLAPSNLLNHSTASQDSSTSDLIMSQADLSERLETTKAIALSELNTMNLELKTRIGKLHEDASELMSRNANLQVENKRLHERIQELLRHNQELKLELDDERRCHQDTAEQVKELTDMTQTLRDLQSNNMLSESQADFGQRYGALELSIAPDPPGAPTESLEKNDEIAALKMKIAALPAHDSSELSERLAREVEEKDRIIDDLKKQLSEQIDAYKTLNATVEELRGRICSADNQFSPSDKIETGADEHSMTKEAHSQSPTDPNVRIHDLESKLQSQSNDADKFMWTEERENLAGLLTALSAERDNLQEENEMLRNRVQILEAEAEAQEQEVKELRHQIHDQKSKLRELAEELDECRALNEDLQKSVNGEPAGDEGRIAALESRNEELLSQLVARTAEVDALKNELTTQAELVHDRISCLEADNAELHRCVSHLDDVKNAYEQELKELREVSLAAAADRAEHEEEVALFEAEVKNLHNVNRLQAHEIHALQREIDGLTSANDDLRASVSGAPSGDDARVYALEERLSALQKEAAFKTQEIADLQRTVGELGDSSFLLERMREEAARHEKEIAKLRDRLAARDQDVQDLEQECAGARARIRALEAVSDTTDSDASHLMTTSQSRDKPLAVNVSEVEFLELKNQLECLKTEKAELEYTLDNALLTINSLKQTGDLDALKDQNERLREEADRLRDLLDTKEDDYPITILEEKLKETRAQLDEVNHRLLELQESVQDGSTRDTTHSQDFQELEQENIEAKLRIRTLEDAVAHLQDKLNSNISNDKSLSEEKEPRDSLSAEQSNFITSLEDHIAKLQFELACVAEALEESQNKCDLYERQLNSFTAGDFSPSTKQPADSETDIQMLIQSNEYYSVQLKLKSDEVASLQHQLDDLLSNNSPSLNEKLTAMQLTLQRKDEDIALLRGEISELKAHIESSILPSAQDLEETLENRRALIQVLDDEIKDKRRDLKDLESQIEDIKARQPMDPNDDSLKRITELEDNLQLRELELQQLRDQAAEDNVIPLITLEPSGNATILPSDGTILENERQLLCKRVADLERDIKLLAETTVDRAEHEEEVALFEAEVKNLHNVNRLQAHEIHALQREIDGLTSANDDLRASVSGAPSGDDARVYALEERLSALQKEAAFKTQEIADLQRTVGELGDSSFLLERMREEAARHEKEIAKLRDRLAARDQDVQDLEQECAGARARIRALEEEVPDSQVQDLTAELEARTAEIDELRRLIDDSTVDKKSDVDTEELRKDLAHVTAERDSLRDEVSKLNKTIIDLEQSLDAINAQVSTSDADISRLNDELSTLKDQLSSKCLELEEANSKIDLLKAELEEKTIESASSNPDLSSIPSLARSTSRSTQNLGELSLDELRELLDSERRRIKKLNNKITALMTEKNILNDQINAMKTSSAKNLPLPAAPVLEEPSLATGTDDVRISDLEQALKDANGRADAKERELTDALQRIENLGAQISPLEAELSSLQDRLSATGEVIEKLRAENQQLNKQIAAGAQSEELITSLTRELEGLRTENSQLNAVKEDLKRQIEDKVKELAIERQQAETLKLSQRIPDKIASEYSDHVEKPRSVNESDDVMERADRCINFVAGMCVGASMVFGAQFLQTVIH</sequence>
<dbReference type="Pfam" id="PF12796">
    <property type="entry name" value="Ank_2"/>
    <property type="match status" value="2"/>
</dbReference>
<proteinExistence type="predicted"/>
<feature type="coiled-coil region" evidence="2">
    <location>
        <begin position="1089"/>
        <end position="1228"/>
    </location>
</feature>
<dbReference type="Proteomes" id="UP000018320">
    <property type="component" value="Unassembled WGS sequence"/>
</dbReference>
<name>V6T8N0_GIAIN</name>
<feature type="coiled-coil region" evidence="2">
    <location>
        <begin position="1025"/>
        <end position="1052"/>
    </location>
</feature>
<feature type="coiled-coil region" evidence="2">
    <location>
        <begin position="404"/>
        <end position="442"/>
    </location>
</feature>
<feature type="region of interest" description="Disordered" evidence="3">
    <location>
        <begin position="450"/>
        <end position="482"/>
    </location>
</feature>
<evidence type="ECO:0000256" key="2">
    <source>
        <dbReference type="SAM" id="Coils"/>
    </source>
</evidence>
<dbReference type="PROSITE" id="PS50297">
    <property type="entry name" value="ANK_REP_REGION"/>
    <property type="match status" value="3"/>
</dbReference>
<feature type="repeat" description="ANK" evidence="1">
    <location>
        <begin position="141"/>
        <end position="161"/>
    </location>
</feature>
<feature type="coiled-coil region" evidence="2">
    <location>
        <begin position="281"/>
        <end position="322"/>
    </location>
</feature>
<feature type="coiled-coil region" evidence="2">
    <location>
        <begin position="507"/>
        <end position="622"/>
    </location>
</feature>
<reference evidence="4 5" key="2">
    <citation type="journal article" date="2013" name="Genome Biol. Evol.">
        <title>Genome sequencing of Giardia lamblia genotypes A2 and B isolates (DH and GS) and comparative analysis with the genomes of genotypes A1 and E (WB and Pig).</title>
        <authorList>
            <person name="Adam R.D."/>
            <person name="Dahlstrom E.W."/>
            <person name="Martens C.A."/>
            <person name="Bruno D.P."/>
            <person name="Barbian K.D."/>
            <person name="Ricklefs S.M."/>
            <person name="Hernandez M.M."/>
            <person name="Narla N.P."/>
            <person name="Patel R.B."/>
            <person name="Porcella S.F."/>
            <person name="Nash T.E."/>
        </authorList>
    </citation>
    <scope>NUCLEOTIDE SEQUENCE [LARGE SCALE GENOMIC DNA]</scope>
    <source>
        <strain evidence="4 5">DH</strain>
    </source>
</reference>
<feature type="region of interest" description="Disordered" evidence="3">
    <location>
        <begin position="994"/>
        <end position="1013"/>
    </location>
</feature>
<dbReference type="VEuPathDB" id="GiardiaDB:QR46_2107"/>
<protein>
    <submittedName>
        <fullName evidence="4">Putative ankyrin repeat protein</fullName>
    </submittedName>
</protein>
<accession>V6T8N0</accession>
<comment type="caution">
    <text evidence="4">The sequence shown here is derived from an EMBL/GenBank/DDBJ whole genome shotgun (WGS) entry which is preliminary data.</text>
</comment>
<feature type="coiled-coil region" evidence="2">
    <location>
        <begin position="1658"/>
        <end position="1783"/>
    </location>
</feature>
<evidence type="ECO:0000313" key="4">
    <source>
        <dbReference type="EMBL" id="ESU35109.1"/>
    </source>
</evidence>
<dbReference type="PROSITE" id="PS50088">
    <property type="entry name" value="ANK_REPEAT"/>
    <property type="match status" value="3"/>
</dbReference>
<dbReference type="Gene3D" id="1.10.287.1490">
    <property type="match status" value="3"/>
</dbReference>
<dbReference type="SUPFAM" id="SSF48403">
    <property type="entry name" value="Ankyrin repeat"/>
    <property type="match status" value="1"/>
</dbReference>
<feature type="coiled-coil region" evidence="2">
    <location>
        <begin position="1277"/>
        <end position="1560"/>
    </location>
</feature>
<dbReference type="PANTHER" id="PTHR24184:SF11">
    <property type="entry name" value="ANKYRIN REPEAT AND SOCS BOX CONTAINING 3"/>
    <property type="match status" value="1"/>
</dbReference>
<feature type="compositionally biased region" description="Basic and acidic residues" evidence="3">
    <location>
        <begin position="999"/>
        <end position="1010"/>
    </location>
</feature>
<organism evidence="4 5">
    <name type="scientific">Giardia intestinalis</name>
    <name type="common">Giardia lamblia</name>
    <dbReference type="NCBI Taxonomy" id="5741"/>
    <lineage>
        <taxon>Eukaryota</taxon>
        <taxon>Metamonada</taxon>
        <taxon>Diplomonadida</taxon>
        <taxon>Hexamitidae</taxon>
        <taxon>Giardiinae</taxon>
        <taxon>Giardia</taxon>
    </lineage>
</organism>
<evidence type="ECO:0000256" key="3">
    <source>
        <dbReference type="SAM" id="MobiDB-lite"/>
    </source>
</evidence>
<dbReference type="VEuPathDB" id="GiardiaDB:DHA2_153327"/>
<feature type="repeat" description="ANK" evidence="1">
    <location>
        <begin position="110"/>
        <end position="131"/>
    </location>
</feature>
<dbReference type="Gene3D" id="1.25.40.20">
    <property type="entry name" value="Ankyrin repeat-containing domain"/>
    <property type="match status" value="1"/>
</dbReference>
<dbReference type="InterPro" id="IPR036770">
    <property type="entry name" value="Ankyrin_rpt-contain_sf"/>
</dbReference>
<gene>
    <name evidence="4" type="ORF">DHA2_153327</name>
</gene>
<dbReference type="VEuPathDB" id="GiardiaDB:GL50581_2407"/>
<feature type="coiled-coil region" evidence="2">
    <location>
        <begin position="1590"/>
        <end position="1624"/>
    </location>
</feature>